<evidence type="ECO:0000256" key="10">
    <source>
        <dbReference type="ARBA" id="ARBA00023136"/>
    </source>
</evidence>
<proteinExistence type="predicted"/>
<comment type="subcellular location">
    <subcellularLocation>
        <location evidence="1">Membrane</location>
        <topology evidence="1">Single-pass type I membrane protein</topology>
    </subcellularLocation>
</comment>
<organism evidence="16 17">
    <name type="scientific">Glycine soja</name>
    <name type="common">Wild soybean</name>
    <dbReference type="NCBI Taxonomy" id="3848"/>
    <lineage>
        <taxon>Eukaryota</taxon>
        <taxon>Viridiplantae</taxon>
        <taxon>Streptophyta</taxon>
        <taxon>Embryophyta</taxon>
        <taxon>Tracheophyta</taxon>
        <taxon>Spermatophyta</taxon>
        <taxon>Magnoliopsida</taxon>
        <taxon>eudicotyledons</taxon>
        <taxon>Gunneridae</taxon>
        <taxon>Pentapetalae</taxon>
        <taxon>rosids</taxon>
        <taxon>fabids</taxon>
        <taxon>Fabales</taxon>
        <taxon>Fabaceae</taxon>
        <taxon>Papilionoideae</taxon>
        <taxon>50 kb inversion clade</taxon>
        <taxon>NPAAA clade</taxon>
        <taxon>indigoferoid/millettioid clade</taxon>
        <taxon>Phaseoleae</taxon>
        <taxon>Glycine</taxon>
        <taxon>Glycine subgen. Soja</taxon>
    </lineage>
</organism>
<evidence type="ECO:0000259" key="15">
    <source>
        <dbReference type="PROSITE" id="PS50011"/>
    </source>
</evidence>
<dbReference type="Gene3D" id="2.60.120.430">
    <property type="entry name" value="Galactose-binding lectin"/>
    <property type="match status" value="1"/>
</dbReference>
<feature type="domain" description="Protein kinase" evidence="15">
    <location>
        <begin position="225"/>
        <end position="502"/>
    </location>
</feature>
<keyword evidence="2" id="KW-0723">Serine/threonine-protein kinase</keyword>
<dbReference type="SUPFAM" id="SSF56112">
    <property type="entry name" value="Protein kinase-like (PK-like)"/>
    <property type="match status" value="1"/>
</dbReference>
<evidence type="ECO:0000256" key="2">
    <source>
        <dbReference type="ARBA" id="ARBA00022527"/>
    </source>
</evidence>
<dbReference type="FunFam" id="3.30.200.20:FF:000039">
    <property type="entry name" value="receptor-like protein kinase FERONIA"/>
    <property type="match status" value="1"/>
</dbReference>
<feature type="binding site" evidence="12">
    <location>
        <position position="254"/>
    </location>
    <ligand>
        <name>ATP</name>
        <dbReference type="ChEBI" id="CHEBI:30616"/>
    </ligand>
</feature>
<feature type="transmembrane region" description="Helical" evidence="14">
    <location>
        <begin position="149"/>
        <end position="171"/>
    </location>
</feature>
<dbReference type="InterPro" id="IPR000719">
    <property type="entry name" value="Prot_kinase_dom"/>
</dbReference>
<dbReference type="Pfam" id="PF12819">
    <property type="entry name" value="Malectin_like"/>
    <property type="match status" value="1"/>
</dbReference>
<keyword evidence="9 14" id="KW-1133">Transmembrane helix</keyword>
<evidence type="ECO:0000256" key="6">
    <source>
        <dbReference type="ARBA" id="ARBA00022741"/>
    </source>
</evidence>
<dbReference type="GO" id="GO:0005886">
    <property type="term" value="C:plasma membrane"/>
    <property type="evidence" value="ECO:0007669"/>
    <property type="project" value="TreeGrafter"/>
</dbReference>
<keyword evidence="17" id="KW-1185">Reference proteome</keyword>
<dbReference type="InterPro" id="IPR001245">
    <property type="entry name" value="Ser-Thr/Tyr_kinase_cat_dom"/>
</dbReference>
<evidence type="ECO:0000256" key="8">
    <source>
        <dbReference type="ARBA" id="ARBA00022840"/>
    </source>
</evidence>
<dbReference type="PROSITE" id="PS50011">
    <property type="entry name" value="PROTEIN_KINASE_DOM"/>
    <property type="match status" value="1"/>
</dbReference>
<evidence type="ECO:0000256" key="7">
    <source>
        <dbReference type="ARBA" id="ARBA00022777"/>
    </source>
</evidence>
<keyword evidence="11" id="KW-0325">Glycoprotein</keyword>
<dbReference type="Gene3D" id="3.30.200.20">
    <property type="entry name" value="Phosphorylase Kinase, domain 1"/>
    <property type="match status" value="1"/>
</dbReference>
<dbReference type="SMART" id="SM00220">
    <property type="entry name" value="S_TKc"/>
    <property type="match status" value="1"/>
</dbReference>
<dbReference type="GO" id="GO:0004714">
    <property type="term" value="F:transmembrane receptor protein tyrosine kinase activity"/>
    <property type="evidence" value="ECO:0007669"/>
    <property type="project" value="InterPro"/>
</dbReference>
<evidence type="ECO:0000256" key="3">
    <source>
        <dbReference type="ARBA" id="ARBA00022679"/>
    </source>
</evidence>
<dbReference type="PANTHER" id="PTHR27003">
    <property type="entry name" value="OS07G0166700 PROTEIN"/>
    <property type="match status" value="1"/>
</dbReference>
<dbReference type="PROSITE" id="PS00107">
    <property type="entry name" value="PROTEIN_KINASE_ATP"/>
    <property type="match status" value="1"/>
</dbReference>
<feature type="compositionally biased region" description="Basic and acidic residues" evidence="13">
    <location>
        <begin position="183"/>
        <end position="196"/>
    </location>
</feature>
<dbReference type="CDD" id="cd14066">
    <property type="entry name" value="STKc_IRAK"/>
    <property type="match status" value="1"/>
</dbReference>
<evidence type="ECO:0000256" key="4">
    <source>
        <dbReference type="ARBA" id="ARBA00022692"/>
    </source>
</evidence>
<dbReference type="PROSITE" id="PS00108">
    <property type="entry name" value="PROTEIN_KINASE_ST"/>
    <property type="match status" value="1"/>
</dbReference>
<dbReference type="InterPro" id="IPR008271">
    <property type="entry name" value="Ser/Thr_kinase_AS"/>
</dbReference>
<reference evidence="16 17" key="1">
    <citation type="submission" date="2018-09" db="EMBL/GenBank/DDBJ databases">
        <title>A high-quality reference genome of wild soybean provides a powerful tool to mine soybean genomes.</title>
        <authorList>
            <person name="Xie M."/>
            <person name="Chung C.Y.L."/>
            <person name="Li M.-W."/>
            <person name="Wong F.-L."/>
            <person name="Chan T.-F."/>
            <person name="Lam H.-M."/>
        </authorList>
    </citation>
    <scope>NUCLEOTIDE SEQUENCE [LARGE SCALE GENOMIC DNA]</scope>
    <source>
        <strain evidence="17">cv. W05</strain>
        <tissue evidence="16">Hypocotyl of etiolated seedlings</tissue>
    </source>
</reference>
<evidence type="ECO:0000256" key="13">
    <source>
        <dbReference type="SAM" id="MobiDB-lite"/>
    </source>
</evidence>
<dbReference type="FunFam" id="1.10.510.10:FF:000252">
    <property type="entry name" value="Receptor-like protein kinase FERONIA"/>
    <property type="match status" value="1"/>
</dbReference>
<dbReference type="GO" id="GO:0004674">
    <property type="term" value="F:protein serine/threonine kinase activity"/>
    <property type="evidence" value="ECO:0007669"/>
    <property type="project" value="UniProtKB-KW"/>
</dbReference>
<dbReference type="InterPro" id="IPR017441">
    <property type="entry name" value="Protein_kinase_ATP_BS"/>
</dbReference>
<evidence type="ECO:0000313" key="16">
    <source>
        <dbReference type="EMBL" id="RZB98693.1"/>
    </source>
</evidence>
<dbReference type="InterPro" id="IPR045272">
    <property type="entry name" value="ANXUR1/2-like"/>
</dbReference>
<evidence type="ECO:0000256" key="5">
    <source>
        <dbReference type="ARBA" id="ARBA00022729"/>
    </source>
</evidence>
<dbReference type="Pfam" id="PF07714">
    <property type="entry name" value="PK_Tyr_Ser-Thr"/>
    <property type="match status" value="1"/>
</dbReference>
<protein>
    <submittedName>
        <fullName evidence="16">Receptor-like protein kinase FERONIA</fullName>
    </submittedName>
</protein>
<keyword evidence="3" id="KW-0808">Transferase</keyword>
<keyword evidence="6 12" id="KW-0547">Nucleotide-binding</keyword>
<accession>A0A445JJU2</accession>
<dbReference type="InterPro" id="IPR024788">
    <property type="entry name" value="Malectin-like_Carb-bd_dom"/>
</dbReference>
<dbReference type="Gene3D" id="1.10.510.10">
    <property type="entry name" value="Transferase(Phosphotransferase) domain 1"/>
    <property type="match status" value="1"/>
</dbReference>
<dbReference type="Proteomes" id="UP000289340">
    <property type="component" value="Chromosome 8"/>
</dbReference>
<evidence type="ECO:0000256" key="1">
    <source>
        <dbReference type="ARBA" id="ARBA00004479"/>
    </source>
</evidence>
<evidence type="ECO:0000313" key="17">
    <source>
        <dbReference type="Proteomes" id="UP000289340"/>
    </source>
</evidence>
<evidence type="ECO:0000256" key="14">
    <source>
        <dbReference type="SAM" id="Phobius"/>
    </source>
</evidence>
<comment type="caution">
    <text evidence="16">The sequence shown here is derived from an EMBL/GenBank/DDBJ whole genome shotgun (WGS) entry which is preliminary data.</text>
</comment>
<dbReference type="InterPro" id="IPR011009">
    <property type="entry name" value="Kinase-like_dom_sf"/>
</dbReference>
<dbReference type="AlphaFoldDB" id="A0A445JJU2"/>
<dbReference type="GO" id="GO:0009506">
    <property type="term" value="C:plasmodesma"/>
    <property type="evidence" value="ECO:0007669"/>
    <property type="project" value="TreeGrafter"/>
</dbReference>
<keyword evidence="10 14" id="KW-0472">Membrane</keyword>
<evidence type="ECO:0000256" key="12">
    <source>
        <dbReference type="PROSITE-ProRule" id="PRU10141"/>
    </source>
</evidence>
<keyword evidence="16" id="KW-0675">Receptor</keyword>
<evidence type="ECO:0000256" key="11">
    <source>
        <dbReference type="ARBA" id="ARBA00023180"/>
    </source>
</evidence>
<gene>
    <name evidence="16" type="ORF">D0Y65_021546</name>
</gene>
<dbReference type="EMBL" id="QZWG01000008">
    <property type="protein sequence ID" value="RZB98693.1"/>
    <property type="molecule type" value="Genomic_DNA"/>
</dbReference>
<keyword evidence="5" id="KW-0732">Signal</keyword>
<keyword evidence="4 14" id="KW-0812">Transmembrane</keyword>
<dbReference type="GO" id="GO:0005524">
    <property type="term" value="F:ATP binding"/>
    <property type="evidence" value="ECO:0007669"/>
    <property type="project" value="UniProtKB-UniRule"/>
</dbReference>
<keyword evidence="8 12" id="KW-0067">ATP-binding</keyword>
<evidence type="ECO:0000256" key="9">
    <source>
        <dbReference type="ARBA" id="ARBA00022989"/>
    </source>
</evidence>
<sequence>MGPDGSFNMGFNLTWKLPVDSGFTYLLRLHFCQIDPHVLQAGDLEFYIFIADQLATDKADVLLWANNEKGVPVVRDYAISILGNREKVNLSLKMHPHPRSLIKNTQLNAIELFKIHDPTGNLAGPKPNLPFLVPHESSNKKSNGTMKTLAAVAGAVSSVVLLSFIITFFLIKRRKNILVNKDSNNKEKGSNKKEGTSRGSGSLSLPMDLCRQFSITEMRDAMNNFDEVFVVGMGGFGNVYKGHIENCSTTVAIKRLKPGSRQGIREFKNEIEMLSQLRHPNVVSLIGYCYESNEMIVVYEFMDRGNLHDHIYDTDNLSLSWKHRLQVCIGVARGLHYLHTGAKQVIIHRDVKSANILLDEKWEAEVSDFGLSRIGGPTGISMMTSVNTEVKGSIGYLDPEYYKRNILTEKSDVYSFGVMLLEVLSGRHPLLRWEEKQRMSLVNWAKHCYENGTLSEIVDSELKGQIAPQCLDKFGEVALSCLLEDGTHRPSMNDVVGGLEFVLQFRNSAVNYEDSSGHSTLPVSD</sequence>
<dbReference type="PANTHER" id="PTHR27003:SF434">
    <property type="entry name" value="RECEPTOR-LIKE PROTEIN KINASE FERONIA"/>
    <property type="match status" value="1"/>
</dbReference>
<feature type="region of interest" description="Disordered" evidence="13">
    <location>
        <begin position="182"/>
        <end position="203"/>
    </location>
</feature>
<name>A0A445JJU2_GLYSO</name>
<keyword evidence="7 16" id="KW-0418">Kinase</keyword>